<sequence>MKGRLKARLKHISFPCGRKPRASPWGGTPYLMRCLWWCFTVKGCLKTVLAAPKLRFQTA</sequence>
<dbReference type="Proteomes" id="UP000004105">
    <property type="component" value="Unassembled WGS sequence"/>
</dbReference>
<evidence type="ECO:0000313" key="2">
    <source>
        <dbReference type="Proteomes" id="UP000004105"/>
    </source>
</evidence>
<reference evidence="1 2" key="1">
    <citation type="submission" date="2011-02" db="EMBL/GenBank/DDBJ databases">
        <authorList>
            <person name="Muzny D."/>
            <person name="Qin X."/>
            <person name="Deng J."/>
            <person name="Jiang H."/>
            <person name="Liu Y."/>
            <person name="Qu J."/>
            <person name="Song X.-Z."/>
            <person name="Zhang L."/>
            <person name="Thornton R."/>
            <person name="Coyle M."/>
            <person name="Francisco L."/>
            <person name="Jackson L."/>
            <person name="Javaid M."/>
            <person name="Korchina V."/>
            <person name="Kovar C."/>
            <person name="Mata R."/>
            <person name="Mathew T."/>
            <person name="Ngo R."/>
            <person name="Nguyen L."/>
            <person name="Nguyen N."/>
            <person name="Okwuonu G."/>
            <person name="Ongeri F."/>
            <person name="Pham C."/>
            <person name="Simmons D."/>
            <person name="Wilczek-Boney K."/>
            <person name="Hale W."/>
            <person name="Jakkamsetti A."/>
            <person name="Pham P."/>
            <person name="Ruth R."/>
            <person name="San Lucas F."/>
            <person name="Warren J."/>
            <person name="Zhang J."/>
            <person name="Zhao Z."/>
            <person name="Zhou C."/>
            <person name="Zhu D."/>
            <person name="Lee S."/>
            <person name="Bess C."/>
            <person name="Blankenburg K."/>
            <person name="Forbes L."/>
            <person name="Fu Q."/>
            <person name="Gubbala S."/>
            <person name="Hirani K."/>
            <person name="Jayaseelan J.C."/>
            <person name="Lara F."/>
            <person name="Munidasa M."/>
            <person name="Palculict T."/>
            <person name="Patil S."/>
            <person name="Pu L.-L."/>
            <person name="Saada N."/>
            <person name="Tang L."/>
            <person name="Weissenberger G."/>
            <person name="Zhu Y."/>
            <person name="Hemphill L."/>
            <person name="Shang Y."/>
            <person name="Youmans B."/>
            <person name="Ayvaz T."/>
            <person name="Ross M."/>
            <person name="Santibanez J."/>
            <person name="Aqrawi P."/>
            <person name="Gross S."/>
            <person name="Joshi V."/>
            <person name="Fowler G."/>
            <person name="Nazareth L."/>
            <person name="Reid J."/>
            <person name="Worley K."/>
            <person name="Petrosino J."/>
            <person name="Highlander S."/>
            <person name="Gibbs R."/>
        </authorList>
    </citation>
    <scope>NUCLEOTIDE SEQUENCE [LARGE SCALE GENOMIC DNA]</scope>
    <source>
        <strain evidence="1 2">ATCC BAA-1200</strain>
    </source>
</reference>
<gene>
    <name evidence="1" type="ORF">HMPREF9123_2365</name>
</gene>
<proteinExistence type="predicted"/>
<name>F2BF58_9NEIS</name>
<accession>F2BF58</accession>
<dbReference type="HOGENOM" id="CLU_2955773_0_0_4"/>
<keyword evidence="2" id="KW-1185">Reference proteome</keyword>
<organism evidence="1 2">
    <name type="scientific">Neisseria bacilliformis ATCC BAA-1200</name>
    <dbReference type="NCBI Taxonomy" id="888742"/>
    <lineage>
        <taxon>Bacteria</taxon>
        <taxon>Pseudomonadati</taxon>
        <taxon>Pseudomonadota</taxon>
        <taxon>Betaproteobacteria</taxon>
        <taxon>Neisseriales</taxon>
        <taxon>Neisseriaceae</taxon>
        <taxon>Neisseria</taxon>
    </lineage>
</organism>
<protein>
    <submittedName>
        <fullName evidence="1">Uncharacterized protein</fullName>
    </submittedName>
</protein>
<dbReference type="EMBL" id="AFAY01000048">
    <property type="protein sequence ID" value="EGF08930.1"/>
    <property type="molecule type" value="Genomic_DNA"/>
</dbReference>
<evidence type="ECO:0000313" key="1">
    <source>
        <dbReference type="EMBL" id="EGF08930.1"/>
    </source>
</evidence>
<dbReference type="AlphaFoldDB" id="F2BF58"/>
<comment type="caution">
    <text evidence="1">The sequence shown here is derived from an EMBL/GenBank/DDBJ whole genome shotgun (WGS) entry which is preliminary data.</text>
</comment>